<dbReference type="Proteomes" id="UP000637002">
    <property type="component" value="Unassembled WGS sequence"/>
</dbReference>
<evidence type="ECO:0000256" key="5">
    <source>
        <dbReference type="SAM" id="Phobius"/>
    </source>
</evidence>
<sequence length="76" mass="8217">MGAPSLAVFGTVELLGFYLPPAVLWAGAALVPYALLRWLLGRSGLYRFVWHRSLLNLALYVLLVGGVVFLGTVGRS</sequence>
<dbReference type="RefSeq" id="WP_188611548.1">
    <property type="nucleotide sequence ID" value="NZ_BMGG01000009.1"/>
</dbReference>
<evidence type="ECO:0000313" key="7">
    <source>
        <dbReference type="Proteomes" id="UP000637002"/>
    </source>
</evidence>
<protein>
    <recommendedName>
        <fullName evidence="8">DUF1656 domain-containing protein</fullName>
    </recommendedName>
</protein>
<evidence type="ECO:0000256" key="4">
    <source>
        <dbReference type="ARBA" id="ARBA00023136"/>
    </source>
</evidence>
<dbReference type="AlphaFoldDB" id="A0A916XM52"/>
<feature type="transmembrane region" description="Helical" evidence="5">
    <location>
        <begin position="15"/>
        <end position="36"/>
    </location>
</feature>
<evidence type="ECO:0000313" key="6">
    <source>
        <dbReference type="EMBL" id="GGC83127.1"/>
    </source>
</evidence>
<evidence type="ECO:0000256" key="1">
    <source>
        <dbReference type="ARBA" id="ARBA00022475"/>
    </source>
</evidence>
<reference evidence="6" key="1">
    <citation type="journal article" date="2014" name="Int. J. Syst. Evol. Microbiol.">
        <title>Complete genome sequence of Corynebacterium casei LMG S-19264T (=DSM 44701T), isolated from a smear-ripened cheese.</title>
        <authorList>
            <consortium name="US DOE Joint Genome Institute (JGI-PGF)"/>
            <person name="Walter F."/>
            <person name="Albersmeier A."/>
            <person name="Kalinowski J."/>
            <person name="Ruckert C."/>
        </authorList>
    </citation>
    <scope>NUCLEOTIDE SEQUENCE</scope>
    <source>
        <strain evidence="6">CGMCC 1.12919</strain>
    </source>
</reference>
<feature type="transmembrane region" description="Helical" evidence="5">
    <location>
        <begin position="57"/>
        <end position="74"/>
    </location>
</feature>
<evidence type="ECO:0000256" key="3">
    <source>
        <dbReference type="ARBA" id="ARBA00022989"/>
    </source>
</evidence>
<keyword evidence="1" id="KW-1003">Cell membrane</keyword>
<accession>A0A916XM52</accession>
<reference evidence="6" key="2">
    <citation type="submission" date="2020-09" db="EMBL/GenBank/DDBJ databases">
        <authorList>
            <person name="Sun Q."/>
            <person name="Zhou Y."/>
        </authorList>
    </citation>
    <scope>NUCLEOTIDE SEQUENCE</scope>
    <source>
        <strain evidence="6">CGMCC 1.12919</strain>
    </source>
</reference>
<organism evidence="6 7">
    <name type="scientific">Chelatococcus reniformis</name>
    <dbReference type="NCBI Taxonomy" id="1494448"/>
    <lineage>
        <taxon>Bacteria</taxon>
        <taxon>Pseudomonadati</taxon>
        <taxon>Pseudomonadota</taxon>
        <taxon>Alphaproteobacteria</taxon>
        <taxon>Hyphomicrobiales</taxon>
        <taxon>Chelatococcaceae</taxon>
        <taxon>Chelatococcus</taxon>
    </lineage>
</organism>
<keyword evidence="4 5" id="KW-0472">Membrane</keyword>
<dbReference type="EMBL" id="BMGG01000009">
    <property type="protein sequence ID" value="GGC83127.1"/>
    <property type="molecule type" value="Genomic_DNA"/>
</dbReference>
<name>A0A916XM52_9HYPH</name>
<dbReference type="InterPro" id="IPR012451">
    <property type="entry name" value="DUF1656"/>
</dbReference>
<keyword evidence="2 5" id="KW-0812">Transmembrane</keyword>
<comment type="caution">
    <text evidence="6">The sequence shown here is derived from an EMBL/GenBank/DDBJ whole genome shotgun (WGS) entry which is preliminary data.</text>
</comment>
<proteinExistence type="predicted"/>
<gene>
    <name evidence="6" type="ORF">GCM10010994_46260</name>
</gene>
<dbReference type="Pfam" id="PF07869">
    <property type="entry name" value="DUF1656"/>
    <property type="match status" value="1"/>
</dbReference>
<evidence type="ECO:0000256" key="2">
    <source>
        <dbReference type="ARBA" id="ARBA00022692"/>
    </source>
</evidence>
<evidence type="ECO:0008006" key="8">
    <source>
        <dbReference type="Google" id="ProtNLM"/>
    </source>
</evidence>
<keyword evidence="3 5" id="KW-1133">Transmembrane helix</keyword>
<keyword evidence="7" id="KW-1185">Reference proteome</keyword>